<name>A0A4R1R881_HYDET</name>
<dbReference type="Proteomes" id="UP000295008">
    <property type="component" value="Unassembled WGS sequence"/>
</dbReference>
<dbReference type="AlphaFoldDB" id="A0A4R1R881"/>
<keyword evidence="2" id="KW-1185">Reference proteome</keyword>
<dbReference type="EMBL" id="SLUN01000031">
    <property type="protein sequence ID" value="TCL61853.1"/>
    <property type="molecule type" value="Genomic_DNA"/>
</dbReference>
<accession>A0A4R1R881</accession>
<dbReference type="RefSeq" id="WP_243663041.1">
    <property type="nucleotide sequence ID" value="NZ_SLUN01000031.1"/>
</dbReference>
<sequence length="48" mass="5780">MDDQETVREILSQMLEALQRIERRFAPIQSPNVFFSRMMESTVWMLFA</sequence>
<evidence type="ECO:0000313" key="1">
    <source>
        <dbReference type="EMBL" id="TCL61853.1"/>
    </source>
</evidence>
<proteinExistence type="predicted"/>
<reference evidence="1 2" key="1">
    <citation type="submission" date="2019-03" db="EMBL/GenBank/DDBJ databases">
        <title>Genomic Encyclopedia of Type Strains, Phase IV (KMG-IV): sequencing the most valuable type-strain genomes for metagenomic binning, comparative biology and taxonomic classification.</title>
        <authorList>
            <person name="Goeker M."/>
        </authorList>
    </citation>
    <scope>NUCLEOTIDE SEQUENCE [LARGE SCALE GENOMIC DNA]</scope>
    <source>
        <strain evidence="1 2">LX-B</strain>
    </source>
</reference>
<protein>
    <submittedName>
        <fullName evidence="1">Uncharacterized protein</fullName>
    </submittedName>
</protein>
<evidence type="ECO:0000313" key="2">
    <source>
        <dbReference type="Proteomes" id="UP000295008"/>
    </source>
</evidence>
<gene>
    <name evidence="1" type="ORF">EDC14_103122</name>
</gene>
<comment type="caution">
    <text evidence="1">The sequence shown here is derived from an EMBL/GenBank/DDBJ whole genome shotgun (WGS) entry which is preliminary data.</text>
</comment>
<organism evidence="1 2">
    <name type="scientific">Hydrogenispora ethanolica</name>
    <dbReference type="NCBI Taxonomy" id="1082276"/>
    <lineage>
        <taxon>Bacteria</taxon>
        <taxon>Bacillati</taxon>
        <taxon>Bacillota</taxon>
        <taxon>Hydrogenispora</taxon>
    </lineage>
</organism>